<dbReference type="Gene3D" id="1.10.238.160">
    <property type="match status" value="1"/>
</dbReference>
<reference evidence="1" key="1">
    <citation type="submission" date="2021-08" db="EMBL/GenBank/DDBJ databases">
        <title>Complete genome sequence of Pseudomonas phytophila.</title>
        <authorList>
            <person name="Weir B.S."/>
            <person name="Templeton M.D."/>
            <person name="Arshed S."/>
            <person name="Andersen M.T."/>
            <person name="Jayaraman J."/>
        </authorList>
    </citation>
    <scope>NUCLEOTIDE SEQUENCE</scope>
    <source>
        <strain evidence="1">ICMP 23753</strain>
    </source>
</reference>
<dbReference type="PANTHER" id="PTHR36154:SF1">
    <property type="entry name" value="DNA-BINDING TRANSCRIPTIONAL ACTIVATOR ALPA"/>
    <property type="match status" value="1"/>
</dbReference>
<dbReference type="InterPro" id="IPR052931">
    <property type="entry name" value="Prophage_regulatory_activator"/>
</dbReference>
<name>A0ABY6FD88_9PSED</name>
<evidence type="ECO:0000313" key="2">
    <source>
        <dbReference type="Proteomes" id="UP001063228"/>
    </source>
</evidence>
<protein>
    <submittedName>
        <fullName evidence="1">AlpA family transcriptional regulator</fullName>
    </submittedName>
</protein>
<sequence length="87" mass="9658">MQNPTSNHPLPVPSGYSGRRILRLPNVELLTGFKRAHIYSLMTQGRFPKSIQLGPRAVGWDSHAIDRWIEERIGGDLFFCPSAGGAL</sequence>
<evidence type="ECO:0000313" key="1">
    <source>
        <dbReference type="EMBL" id="UXZ95872.1"/>
    </source>
</evidence>
<dbReference type="Pfam" id="PF05930">
    <property type="entry name" value="Phage_AlpA"/>
    <property type="match status" value="1"/>
</dbReference>
<accession>A0ABY6FD88</accession>
<dbReference type="Proteomes" id="UP001063228">
    <property type="component" value="Chromosome"/>
</dbReference>
<gene>
    <name evidence="1" type="ORF">K3169_26810</name>
</gene>
<proteinExistence type="predicted"/>
<dbReference type="EMBL" id="CP081201">
    <property type="protein sequence ID" value="UXZ95872.1"/>
    <property type="molecule type" value="Genomic_DNA"/>
</dbReference>
<keyword evidence="2" id="KW-1185">Reference proteome</keyword>
<dbReference type="InterPro" id="IPR010260">
    <property type="entry name" value="AlpA"/>
</dbReference>
<dbReference type="PANTHER" id="PTHR36154">
    <property type="entry name" value="DNA-BINDING TRANSCRIPTIONAL ACTIVATOR ALPA"/>
    <property type="match status" value="1"/>
</dbReference>
<organism evidence="1 2">
    <name type="scientific">Pseudomonas phytophila</name>
    <dbReference type="NCBI Taxonomy" id="2867264"/>
    <lineage>
        <taxon>Bacteria</taxon>
        <taxon>Pseudomonadati</taxon>
        <taxon>Pseudomonadota</taxon>
        <taxon>Gammaproteobacteria</taxon>
        <taxon>Pseudomonadales</taxon>
        <taxon>Pseudomonadaceae</taxon>
        <taxon>Pseudomonas</taxon>
    </lineage>
</organism>
<dbReference type="RefSeq" id="WP_263268984.1">
    <property type="nucleotide sequence ID" value="NZ_CP081201.1"/>
</dbReference>